<protein>
    <submittedName>
        <fullName evidence="1">Uncharacterized protein</fullName>
    </submittedName>
</protein>
<evidence type="ECO:0000313" key="1">
    <source>
        <dbReference type="EMBL" id="KAG8534547.1"/>
    </source>
</evidence>
<dbReference type="AlphaFoldDB" id="A0AAV6YB39"/>
<organism evidence="1 2">
    <name type="scientific">Engystomops pustulosus</name>
    <name type="common">Tungara frog</name>
    <name type="synonym">Physalaemus pustulosus</name>
    <dbReference type="NCBI Taxonomy" id="76066"/>
    <lineage>
        <taxon>Eukaryota</taxon>
        <taxon>Metazoa</taxon>
        <taxon>Chordata</taxon>
        <taxon>Craniata</taxon>
        <taxon>Vertebrata</taxon>
        <taxon>Euteleostomi</taxon>
        <taxon>Amphibia</taxon>
        <taxon>Batrachia</taxon>
        <taxon>Anura</taxon>
        <taxon>Neobatrachia</taxon>
        <taxon>Hyloidea</taxon>
        <taxon>Leptodactylidae</taxon>
        <taxon>Leiuperinae</taxon>
        <taxon>Engystomops</taxon>
    </lineage>
</organism>
<gene>
    <name evidence="1" type="ORF">GDO81_019184</name>
</gene>
<name>A0AAV6YB39_ENGPU</name>
<accession>A0AAV6YB39</accession>
<sequence length="91" mass="9468">MDQQRPYGQCQDVARMLGLVVLPVTNYPSPPPSPTMPCTGQIRIGWWTGAGPLGGAAASRAGPVGGALHPVGQSADSCGDLCNVIYELYIL</sequence>
<comment type="caution">
    <text evidence="1">The sequence shown here is derived from an EMBL/GenBank/DDBJ whole genome shotgun (WGS) entry which is preliminary data.</text>
</comment>
<proteinExistence type="predicted"/>
<dbReference type="Proteomes" id="UP000824782">
    <property type="component" value="Unassembled WGS sequence"/>
</dbReference>
<keyword evidence="2" id="KW-1185">Reference proteome</keyword>
<evidence type="ECO:0000313" key="2">
    <source>
        <dbReference type="Proteomes" id="UP000824782"/>
    </source>
</evidence>
<reference evidence="1" key="1">
    <citation type="thesis" date="2020" institute="ProQuest LLC" country="789 East Eisenhower Parkway, Ann Arbor, MI, USA">
        <title>Comparative Genomics and Chromosome Evolution.</title>
        <authorList>
            <person name="Mudd A.B."/>
        </authorList>
    </citation>
    <scope>NUCLEOTIDE SEQUENCE</scope>
    <source>
        <strain evidence="1">237g6f4</strain>
        <tissue evidence="1">Blood</tissue>
    </source>
</reference>
<dbReference type="EMBL" id="WNYA01100899">
    <property type="protein sequence ID" value="KAG8534547.1"/>
    <property type="molecule type" value="Genomic_DNA"/>
</dbReference>